<dbReference type="InterPro" id="IPR015424">
    <property type="entry name" value="PyrdxlP-dep_Trfase"/>
</dbReference>
<gene>
    <name evidence="9" type="ORF">SAMN02745746_02934</name>
</gene>
<dbReference type="SUPFAM" id="SSF53383">
    <property type="entry name" value="PLP-dependent transferases"/>
    <property type="match status" value="1"/>
</dbReference>
<evidence type="ECO:0000256" key="5">
    <source>
        <dbReference type="ARBA" id="ARBA00022679"/>
    </source>
</evidence>
<accession>A0A1Y6C144</accession>
<keyword evidence="5 7" id="KW-0808">Transferase</keyword>
<keyword evidence="6" id="KW-0663">Pyridoxal phosphate</keyword>
<evidence type="ECO:0000256" key="7">
    <source>
        <dbReference type="RuleBase" id="RU000481"/>
    </source>
</evidence>
<protein>
    <recommendedName>
        <fullName evidence="7">Aminotransferase</fullName>
        <ecNumber evidence="7">2.6.1.-</ecNumber>
    </recommendedName>
</protein>
<evidence type="ECO:0000256" key="4">
    <source>
        <dbReference type="ARBA" id="ARBA00022576"/>
    </source>
</evidence>
<dbReference type="PROSITE" id="PS00105">
    <property type="entry name" value="AA_TRANSFER_CLASS_1"/>
    <property type="match status" value="1"/>
</dbReference>
<dbReference type="InterPro" id="IPR015422">
    <property type="entry name" value="PyrdxlP-dep_Trfase_small"/>
</dbReference>
<proteinExistence type="inferred from homology"/>
<dbReference type="InterPro" id="IPR004838">
    <property type="entry name" value="NHTrfase_class1_PyrdxlP-BS"/>
</dbReference>
<dbReference type="NCBIfam" id="NF006719">
    <property type="entry name" value="PRK09257.1"/>
    <property type="match status" value="1"/>
</dbReference>
<feature type="domain" description="Aminotransferase class I/classII large" evidence="8">
    <location>
        <begin position="31"/>
        <end position="396"/>
    </location>
</feature>
<comment type="similarity">
    <text evidence="2 7">Belongs to the class-I pyridoxal-phosphate-dependent aminotransferase family.</text>
</comment>
<dbReference type="InterPro" id="IPR000796">
    <property type="entry name" value="Asp_trans"/>
</dbReference>
<name>A0A1Y6C144_9NEIS</name>
<evidence type="ECO:0000256" key="6">
    <source>
        <dbReference type="ARBA" id="ARBA00022898"/>
    </source>
</evidence>
<dbReference type="AlphaFoldDB" id="A0A1Y6C144"/>
<evidence type="ECO:0000256" key="1">
    <source>
        <dbReference type="ARBA" id="ARBA00001933"/>
    </source>
</evidence>
<evidence type="ECO:0000256" key="3">
    <source>
        <dbReference type="ARBA" id="ARBA00011738"/>
    </source>
</evidence>
<comment type="subunit">
    <text evidence="3">Homodimer.</text>
</comment>
<keyword evidence="10" id="KW-1185">Reference proteome</keyword>
<dbReference type="GO" id="GO:0030170">
    <property type="term" value="F:pyridoxal phosphate binding"/>
    <property type="evidence" value="ECO:0007669"/>
    <property type="project" value="InterPro"/>
</dbReference>
<reference evidence="10" key="1">
    <citation type="submission" date="2017-04" db="EMBL/GenBank/DDBJ databases">
        <authorList>
            <person name="Varghese N."/>
            <person name="Submissions S."/>
        </authorList>
    </citation>
    <scope>NUCLEOTIDE SEQUENCE [LARGE SCALE GENOMIC DNA]</scope>
    <source>
        <strain evidence="10">DSM 22618</strain>
    </source>
</reference>
<evidence type="ECO:0000313" key="10">
    <source>
        <dbReference type="Proteomes" id="UP000192920"/>
    </source>
</evidence>
<dbReference type="FunFam" id="3.40.640.10:FF:000015">
    <property type="entry name" value="Aspartate aminotransferase"/>
    <property type="match status" value="1"/>
</dbReference>
<comment type="cofactor">
    <cofactor evidence="1 7">
        <name>pyridoxal 5'-phosphate</name>
        <dbReference type="ChEBI" id="CHEBI:597326"/>
    </cofactor>
</comment>
<dbReference type="InterPro" id="IPR015421">
    <property type="entry name" value="PyrdxlP-dep_Trfase_major"/>
</dbReference>
<dbReference type="STRING" id="1123014.SAMN02745746_02934"/>
<dbReference type="EC" id="2.6.1.-" evidence="7"/>
<sequence length="402" mass="43227">MTTSIFAAVEMAPRDPILGLNEAFNADTRATKVNLGVGVYYDDNGKIPLLAAVKAAEKARLEAMPPRGYQPIEGPAIYGQAVQNLLFGAGSELTESGRVVTAQALGGTGALRIGADFLHRMNPNATVYISDPSWENHRALFEAAGFKVENYPYYDPTTRGVNFAAMKAFLLGLEAGSIIVLHACCHNPTGADLSDAQWGEVVEACRERGLVPFLDMAYQGFAEGIDQDAVAVNLFSASGLQFFVSSSFSKSFSLYGERVGALSIVTASKEEAGRVMSQLKRVIRTNYSNPQIHGGAIVAAVLSSPELRQQWEDELAGMRDRIRAMRSGLVEQLKAKGVEQDFSFVIKQRGMFSYTGLSAAQVEQLKNDFGIYAVSTGRICLAALNSKNIGYVAEAIAAVVKG</sequence>
<evidence type="ECO:0000259" key="8">
    <source>
        <dbReference type="Pfam" id="PF00155"/>
    </source>
</evidence>
<organism evidence="9 10">
    <name type="scientific">Pseudogulbenkiania subflava DSM 22618</name>
    <dbReference type="NCBI Taxonomy" id="1123014"/>
    <lineage>
        <taxon>Bacteria</taxon>
        <taxon>Pseudomonadati</taxon>
        <taxon>Pseudomonadota</taxon>
        <taxon>Betaproteobacteria</taxon>
        <taxon>Neisseriales</taxon>
        <taxon>Chromobacteriaceae</taxon>
        <taxon>Pseudogulbenkiania</taxon>
    </lineage>
</organism>
<keyword evidence="4 7" id="KW-0032">Aminotransferase</keyword>
<dbReference type="InterPro" id="IPR004839">
    <property type="entry name" value="Aminotransferase_I/II_large"/>
</dbReference>
<dbReference type="GO" id="GO:0042802">
    <property type="term" value="F:identical protein binding"/>
    <property type="evidence" value="ECO:0007669"/>
    <property type="project" value="TreeGrafter"/>
</dbReference>
<evidence type="ECO:0000256" key="2">
    <source>
        <dbReference type="ARBA" id="ARBA00007441"/>
    </source>
</evidence>
<dbReference type="GO" id="GO:0005829">
    <property type="term" value="C:cytosol"/>
    <property type="evidence" value="ECO:0007669"/>
    <property type="project" value="TreeGrafter"/>
</dbReference>
<dbReference type="CDD" id="cd00609">
    <property type="entry name" value="AAT_like"/>
    <property type="match status" value="1"/>
</dbReference>
<dbReference type="FunFam" id="3.90.1150.10:FF:000001">
    <property type="entry name" value="Aspartate aminotransferase"/>
    <property type="match status" value="1"/>
</dbReference>
<dbReference type="PRINTS" id="PR00799">
    <property type="entry name" value="TRANSAMINASE"/>
</dbReference>
<dbReference type="Gene3D" id="3.90.1150.10">
    <property type="entry name" value="Aspartate Aminotransferase, domain 1"/>
    <property type="match status" value="1"/>
</dbReference>
<dbReference type="GO" id="GO:0004838">
    <property type="term" value="F:L-tyrosine-2-oxoglutarate transaminase activity"/>
    <property type="evidence" value="ECO:0007669"/>
    <property type="project" value="TreeGrafter"/>
</dbReference>
<dbReference type="GO" id="GO:0033585">
    <property type="term" value="P:L-phenylalanine biosynthetic process from chorismate via phenylpyruvate"/>
    <property type="evidence" value="ECO:0007669"/>
    <property type="project" value="TreeGrafter"/>
</dbReference>
<dbReference type="PANTHER" id="PTHR11879:SF37">
    <property type="entry name" value="AROMATIC-AMINO-ACID AMINOTRANSFERASE"/>
    <property type="match status" value="1"/>
</dbReference>
<evidence type="ECO:0000313" key="9">
    <source>
        <dbReference type="EMBL" id="SMF38815.1"/>
    </source>
</evidence>
<dbReference type="Proteomes" id="UP000192920">
    <property type="component" value="Unassembled WGS sequence"/>
</dbReference>
<dbReference type="Pfam" id="PF00155">
    <property type="entry name" value="Aminotran_1_2"/>
    <property type="match status" value="1"/>
</dbReference>
<dbReference type="EMBL" id="FXAG01000017">
    <property type="protein sequence ID" value="SMF38815.1"/>
    <property type="molecule type" value="Genomic_DNA"/>
</dbReference>
<dbReference type="Gene3D" id="3.40.640.10">
    <property type="entry name" value="Type I PLP-dependent aspartate aminotransferase-like (Major domain)"/>
    <property type="match status" value="1"/>
</dbReference>
<dbReference type="PANTHER" id="PTHR11879">
    <property type="entry name" value="ASPARTATE AMINOTRANSFERASE"/>
    <property type="match status" value="1"/>
</dbReference>